<sequence>MAQLNCFNQQMVMDSLLADTRYNVLLLQEAWANPHTLKIPTHPSWHDIMPYNYHTKNYHEKTHTCVCHNTSLLGK</sequence>
<evidence type="ECO:0008006" key="3">
    <source>
        <dbReference type="Google" id="ProtNLM"/>
    </source>
</evidence>
<evidence type="ECO:0000313" key="1">
    <source>
        <dbReference type="EMBL" id="KAG0146755.1"/>
    </source>
</evidence>
<organism evidence="1 2">
    <name type="scientific">Cronartium quercuum f. sp. fusiforme G11</name>
    <dbReference type="NCBI Taxonomy" id="708437"/>
    <lineage>
        <taxon>Eukaryota</taxon>
        <taxon>Fungi</taxon>
        <taxon>Dikarya</taxon>
        <taxon>Basidiomycota</taxon>
        <taxon>Pucciniomycotina</taxon>
        <taxon>Pucciniomycetes</taxon>
        <taxon>Pucciniales</taxon>
        <taxon>Coleosporiaceae</taxon>
        <taxon>Cronartium</taxon>
    </lineage>
</organism>
<evidence type="ECO:0000313" key="2">
    <source>
        <dbReference type="Proteomes" id="UP000886653"/>
    </source>
</evidence>
<reference evidence="1" key="1">
    <citation type="submission" date="2013-11" db="EMBL/GenBank/DDBJ databases">
        <title>Genome sequence of the fusiform rust pathogen reveals effectors for host alternation and coevolution with pine.</title>
        <authorList>
            <consortium name="DOE Joint Genome Institute"/>
            <person name="Smith K."/>
            <person name="Pendleton A."/>
            <person name="Kubisiak T."/>
            <person name="Anderson C."/>
            <person name="Salamov A."/>
            <person name="Aerts A."/>
            <person name="Riley R."/>
            <person name="Clum A."/>
            <person name="Lindquist E."/>
            <person name="Ence D."/>
            <person name="Campbell M."/>
            <person name="Kronenberg Z."/>
            <person name="Feau N."/>
            <person name="Dhillon B."/>
            <person name="Hamelin R."/>
            <person name="Burleigh J."/>
            <person name="Smith J."/>
            <person name="Yandell M."/>
            <person name="Nelson C."/>
            <person name="Grigoriev I."/>
            <person name="Davis J."/>
        </authorList>
    </citation>
    <scope>NUCLEOTIDE SEQUENCE</scope>
    <source>
        <strain evidence="1">G11</strain>
    </source>
</reference>
<keyword evidence="2" id="KW-1185">Reference proteome</keyword>
<protein>
    <recommendedName>
        <fullName evidence="3">Endonuclease/exonuclease/phosphatase domain-containing protein</fullName>
    </recommendedName>
</protein>
<dbReference type="AlphaFoldDB" id="A0A9P6TCK2"/>
<accession>A0A9P6TCK2</accession>
<gene>
    <name evidence="1" type="ORF">CROQUDRAFT_43881</name>
</gene>
<dbReference type="EMBL" id="MU167256">
    <property type="protein sequence ID" value="KAG0146755.1"/>
    <property type="molecule type" value="Genomic_DNA"/>
</dbReference>
<dbReference type="Proteomes" id="UP000886653">
    <property type="component" value="Unassembled WGS sequence"/>
</dbReference>
<proteinExistence type="predicted"/>
<comment type="caution">
    <text evidence="1">The sequence shown here is derived from an EMBL/GenBank/DDBJ whole genome shotgun (WGS) entry which is preliminary data.</text>
</comment>
<name>A0A9P6TCK2_9BASI</name>